<accession>A0A2A2JWJ8</accession>
<sequence length="378" mass="41311">MERVKMEKALEHLKAALAIIDAEGNALAAAKLCQVIELVQVCSEQPDASFVNLTNAEGSRPQFCRRQRAATITPKQCTDEAGRVGKARHEEIRGDRSGIHNSSKAFDANIHPGPEAASCILYNGNRSAIGPLTYPAVDRSVRRRIDVNLRYVSNGGKIGHGHLEYHGTRIIGSDLDGDNTINVVRANVSRPSPFATIDEKATQLYRTSHPSLTNGCNHYLAITGLHLWRGKLLSRRKIIRIHVNYHAVCRGDRTFNRLPLSYVGQRDHSNQSSNQKTHVFSPSLNSTSPIKSVAALLGPIRGQIVPLRRQAKLATAEARPNDGGRAASVLEQGLVPFAGIEPPRDYRGPLRRDVAQLDPTGADDGDRILVGLMLGLPH</sequence>
<keyword evidence="2" id="KW-1185">Reference proteome</keyword>
<dbReference type="Proteomes" id="UP000218231">
    <property type="component" value="Unassembled WGS sequence"/>
</dbReference>
<name>A0A2A2JWJ8_9BILA</name>
<dbReference type="AlphaFoldDB" id="A0A2A2JWJ8"/>
<proteinExistence type="predicted"/>
<reference evidence="1 2" key="1">
    <citation type="journal article" date="2017" name="Curr. Biol.">
        <title>Genome architecture and evolution of a unichromosomal asexual nematode.</title>
        <authorList>
            <person name="Fradin H."/>
            <person name="Zegar C."/>
            <person name="Gutwein M."/>
            <person name="Lucas J."/>
            <person name="Kovtun M."/>
            <person name="Corcoran D."/>
            <person name="Baugh L.R."/>
            <person name="Kiontke K."/>
            <person name="Gunsalus K."/>
            <person name="Fitch D.H."/>
            <person name="Piano F."/>
        </authorList>
    </citation>
    <scope>NUCLEOTIDE SEQUENCE [LARGE SCALE GENOMIC DNA]</scope>
    <source>
        <strain evidence="1">PF1309</strain>
    </source>
</reference>
<protein>
    <submittedName>
        <fullName evidence="1">Uncharacterized protein</fullName>
    </submittedName>
</protein>
<gene>
    <name evidence="1" type="ORF">WR25_19867</name>
</gene>
<comment type="caution">
    <text evidence="1">The sequence shown here is derived from an EMBL/GenBank/DDBJ whole genome shotgun (WGS) entry which is preliminary data.</text>
</comment>
<organism evidence="1 2">
    <name type="scientific">Diploscapter pachys</name>
    <dbReference type="NCBI Taxonomy" id="2018661"/>
    <lineage>
        <taxon>Eukaryota</taxon>
        <taxon>Metazoa</taxon>
        <taxon>Ecdysozoa</taxon>
        <taxon>Nematoda</taxon>
        <taxon>Chromadorea</taxon>
        <taxon>Rhabditida</taxon>
        <taxon>Rhabditina</taxon>
        <taxon>Rhabditomorpha</taxon>
        <taxon>Rhabditoidea</taxon>
        <taxon>Rhabditidae</taxon>
        <taxon>Diploscapter</taxon>
    </lineage>
</organism>
<evidence type="ECO:0000313" key="2">
    <source>
        <dbReference type="Proteomes" id="UP000218231"/>
    </source>
</evidence>
<dbReference type="EMBL" id="LIAE01010175">
    <property type="protein sequence ID" value="PAV65990.1"/>
    <property type="molecule type" value="Genomic_DNA"/>
</dbReference>
<evidence type="ECO:0000313" key="1">
    <source>
        <dbReference type="EMBL" id="PAV65990.1"/>
    </source>
</evidence>